<dbReference type="Proteomes" id="UP000283341">
    <property type="component" value="Unassembled WGS sequence"/>
</dbReference>
<reference evidence="1 2" key="1">
    <citation type="submission" date="2018-08" db="EMBL/GenBank/DDBJ databases">
        <title>A genome reference for cultivated species of the human gut microbiota.</title>
        <authorList>
            <person name="Zou Y."/>
            <person name="Xue W."/>
            <person name="Luo G."/>
        </authorList>
    </citation>
    <scope>NUCLEOTIDE SEQUENCE [LARGE SCALE GENOMIC DNA]</scope>
    <source>
        <strain evidence="1 2">AF22-3AC</strain>
    </source>
</reference>
<dbReference type="InterPro" id="IPR001451">
    <property type="entry name" value="Hexapep"/>
</dbReference>
<sequence>MNPFSFQHKLGHIILSWIQHYNHEKYWKRRAVVTNPQDKTNLLLKLYYLYYIKKTDAYHNCSFGTNLNAGAFFVTPPHLPHGPNGIIVGHDVCIDENIIIYQQVTISQGGVRIGHNVMLGAGAKILPNVCIGNNVKVGANCVVVEDIPDNATVVLSKPRIILKQG</sequence>
<dbReference type="InterPro" id="IPR011004">
    <property type="entry name" value="Trimer_LpxA-like_sf"/>
</dbReference>
<proteinExistence type="predicted"/>
<dbReference type="AlphaFoldDB" id="A0A412HZY3"/>
<evidence type="ECO:0000313" key="2">
    <source>
        <dbReference type="Proteomes" id="UP000283341"/>
    </source>
</evidence>
<dbReference type="Gene3D" id="2.160.10.10">
    <property type="entry name" value="Hexapeptide repeat proteins"/>
    <property type="match status" value="1"/>
</dbReference>
<dbReference type="RefSeq" id="WP_118404116.1">
    <property type="nucleotide sequence ID" value="NZ_JADNFX010000070.1"/>
</dbReference>
<accession>A0A412HZY3</accession>
<evidence type="ECO:0000313" key="1">
    <source>
        <dbReference type="EMBL" id="RGS30191.1"/>
    </source>
</evidence>
<protein>
    <submittedName>
        <fullName evidence="1">Transferase</fullName>
    </submittedName>
</protein>
<dbReference type="PANTHER" id="PTHR42811">
    <property type="entry name" value="SERINE ACETYLTRANSFERASE"/>
    <property type="match status" value="1"/>
</dbReference>
<dbReference type="GO" id="GO:0016740">
    <property type="term" value="F:transferase activity"/>
    <property type="evidence" value="ECO:0007669"/>
    <property type="project" value="UniProtKB-KW"/>
</dbReference>
<comment type="caution">
    <text evidence="1">The sequence shown here is derived from an EMBL/GenBank/DDBJ whole genome shotgun (WGS) entry which is preliminary data.</text>
</comment>
<keyword evidence="1" id="KW-0808">Transferase</keyword>
<name>A0A412HZY3_9BACE</name>
<organism evidence="1 2">
    <name type="scientific">Bacteroides cellulosilyticus</name>
    <dbReference type="NCBI Taxonomy" id="246787"/>
    <lineage>
        <taxon>Bacteria</taxon>
        <taxon>Pseudomonadati</taxon>
        <taxon>Bacteroidota</taxon>
        <taxon>Bacteroidia</taxon>
        <taxon>Bacteroidales</taxon>
        <taxon>Bacteroidaceae</taxon>
        <taxon>Bacteroides</taxon>
    </lineage>
</organism>
<dbReference type="Pfam" id="PF00132">
    <property type="entry name" value="Hexapep"/>
    <property type="match status" value="1"/>
</dbReference>
<gene>
    <name evidence="1" type="ORF">DWX97_26585</name>
</gene>
<dbReference type="EMBL" id="QRVJ01000051">
    <property type="protein sequence ID" value="RGS30191.1"/>
    <property type="molecule type" value="Genomic_DNA"/>
</dbReference>
<dbReference type="SUPFAM" id="SSF51161">
    <property type="entry name" value="Trimeric LpxA-like enzymes"/>
    <property type="match status" value="1"/>
</dbReference>